<name>A0A6J7FYV3_9ZZZZ</name>
<dbReference type="Gene3D" id="3.40.50.300">
    <property type="entry name" value="P-loop containing nucleotide triphosphate hydrolases"/>
    <property type="match status" value="1"/>
</dbReference>
<dbReference type="InterPro" id="IPR027417">
    <property type="entry name" value="P-loop_NTPase"/>
</dbReference>
<organism evidence="2">
    <name type="scientific">freshwater metagenome</name>
    <dbReference type="NCBI Taxonomy" id="449393"/>
    <lineage>
        <taxon>unclassified sequences</taxon>
        <taxon>metagenomes</taxon>
        <taxon>ecological metagenomes</taxon>
    </lineage>
</organism>
<evidence type="ECO:0000256" key="1">
    <source>
        <dbReference type="SAM" id="MobiDB-lite"/>
    </source>
</evidence>
<reference evidence="2" key="1">
    <citation type="submission" date="2020-05" db="EMBL/GenBank/DDBJ databases">
        <authorList>
            <person name="Chiriac C."/>
            <person name="Salcher M."/>
            <person name="Ghai R."/>
            <person name="Kavagutti S V."/>
        </authorList>
    </citation>
    <scope>NUCLEOTIDE SEQUENCE</scope>
</reference>
<sequence>MAVVALTSARGAPGVSTAALAMTLLWPRPALLAECDAAGGSSVLAGYLRGTVDHSRGLLTLAVAHRHGELEQTLWSQLVPLTPAAANTDAGSGIGPDERWLLPGLSDAAQAPSTAALWGPLSSLLTSLERAGTDVIVDAGRLGAAHAPTSLLRQADLVLLVTGTSLPAVAAARARLGVLREELAVTATGGADASALGLLLVGEGRPYTAREITGALGVPTVAVLAWDPASAEVLSAGAAPGRRFDTSPLVRSTRAAISAVGELVTSRRDRLAPPVTHAGTEGTSVQPPTSLLLREVGQ</sequence>
<dbReference type="AlphaFoldDB" id="A0A6J7FYV3"/>
<accession>A0A6J7FYV3</accession>
<proteinExistence type="predicted"/>
<gene>
    <name evidence="2" type="ORF">UFOPK3609_00068</name>
</gene>
<dbReference type="EMBL" id="CAFBMQ010000001">
    <property type="protein sequence ID" value="CAB4896863.1"/>
    <property type="molecule type" value="Genomic_DNA"/>
</dbReference>
<dbReference type="SUPFAM" id="SSF52540">
    <property type="entry name" value="P-loop containing nucleoside triphosphate hydrolases"/>
    <property type="match status" value="1"/>
</dbReference>
<feature type="region of interest" description="Disordered" evidence="1">
    <location>
        <begin position="269"/>
        <end position="289"/>
    </location>
</feature>
<protein>
    <submittedName>
        <fullName evidence="2">Unannotated protein</fullName>
    </submittedName>
</protein>
<evidence type="ECO:0000313" key="2">
    <source>
        <dbReference type="EMBL" id="CAB4896863.1"/>
    </source>
</evidence>